<dbReference type="EMBL" id="QEKI01000002">
    <property type="protein sequence ID" value="PVY43158.1"/>
    <property type="molecule type" value="Genomic_DNA"/>
</dbReference>
<dbReference type="RefSeq" id="WP_116542187.1">
    <property type="nucleotide sequence ID" value="NZ_QEKI01000002.1"/>
</dbReference>
<comment type="caution">
    <text evidence="1">The sequence shown here is derived from an EMBL/GenBank/DDBJ whole genome shotgun (WGS) entry which is preliminary data.</text>
</comment>
<name>A0A2U1B3C9_9BACT</name>
<dbReference type="AlphaFoldDB" id="A0A2U1B3C9"/>
<dbReference type="Proteomes" id="UP000245466">
    <property type="component" value="Unassembled WGS sequence"/>
</dbReference>
<proteinExistence type="predicted"/>
<protein>
    <submittedName>
        <fullName evidence="1">Uncharacterized protein</fullName>
    </submittedName>
</protein>
<keyword evidence="2" id="KW-1185">Reference proteome</keyword>
<organism evidence="1 2">
    <name type="scientific">Pontibacter virosus</name>
    <dbReference type="NCBI Taxonomy" id="1765052"/>
    <lineage>
        <taxon>Bacteria</taxon>
        <taxon>Pseudomonadati</taxon>
        <taxon>Bacteroidota</taxon>
        <taxon>Cytophagia</taxon>
        <taxon>Cytophagales</taxon>
        <taxon>Hymenobacteraceae</taxon>
        <taxon>Pontibacter</taxon>
    </lineage>
</organism>
<evidence type="ECO:0000313" key="1">
    <source>
        <dbReference type="EMBL" id="PVY43158.1"/>
    </source>
</evidence>
<reference evidence="1 2" key="1">
    <citation type="submission" date="2018-04" db="EMBL/GenBank/DDBJ databases">
        <title>Genomic Encyclopedia of Type Strains, Phase IV (KMG-IV): sequencing the most valuable type-strain genomes for metagenomic binning, comparative biology and taxonomic classification.</title>
        <authorList>
            <person name="Goeker M."/>
        </authorList>
    </citation>
    <scope>NUCLEOTIDE SEQUENCE [LARGE SCALE GENOMIC DNA]</scope>
    <source>
        <strain evidence="1 2">DSM 100231</strain>
    </source>
</reference>
<sequence length="242" mass="28610">MEHILKNELLYKEGDVEIYKTYNKEEDSYGLYWTSTDGYRRSEYQYTLIHPYEHQKAAALRLVGGIEWMWVWVDPDLNETKMDELSLLIWQDLRVSDSLCNCNSFEEMAECEMCVMGKIPNSYNFKKILDYETHVAYTYDTEQGYYTISLAISDEIHNMNFDYVWKKEELEDRLKGIIDTYEEQIFELESYLRVCVTESLEDSPTVRLTFFDVSFTVVKALDINSIAGPNNRTVLGFDDFPY</sequence>
<evidence type="ECO:0000313" key="2">
    <source>
        <dbReference type="Proteomes" id="UP000245466"/>
    </source>
</evidence>
<gene>
    <name evidence="1" type="ORF">C8E01_102335</name>
</gene>
<dbReference type="OrthoDB" id="855070at2"/>
<accession>A0A2U1B3C9</accession>